<dbReference type="Pfam" id="PF16021">
    <property type="entry name" value="PDCD7"/>
    <property type="match status" value="1"/>
</dbReference>
<evidence type="ECO:0000256" key="1">
    <source>
        <dbReference type="SAM" id="Coils"/>
    </source>
</evidence>
<reference evidence="3" key="1">
    <citation type="submission" date="2025-08" db="UniProtKB">
        <authorList>
            <consortium name="RefSeq"/>
        </authorList>
    </citation>
    <scope>IDENTIFICATION</scope>
    <source>
        <tissue evidence="3">Whole larvae</tissue>
    </source>
</reference>
<dbReference type="GO" id="GO:0005689">
    <property type="term" value="C:U12-type spliceosomal complex"/>
    <property type="evidence" value="ECO:0007669"/>
    <property type="project" value="TreeGrafter"/>
</dbReference>
<dbReference type="InterPro" id="IPR031974">
    <property type="entry name" value="PDCD7"/>
</dbReference>
<dbReference type="InterPro" id="IPR052831">
    <property type="entry name" value="Apoptosis_promoter"/>
</dbReference>
<dbReference type="InParanoid" id="A0A6J3BW85"/>
<sequence length="382" mass="45232">MSYNQNYYNFRLNFTFRQNYPPQNYLPFPPPPPPPYYNVPPVTQPPVHLHETDQELLTRFESKIKTENSKPKNTISISKMRDDIYQMVLNLDDIKNKKRYLADNLKILSEEEWQKRMIEIEQCKVNVNKMLAYINNMHFDTLRKFIAKRSAKRLRLKRLRLERKKEKEETIKKLEEKSRKIDENLQKIKDDIIKVKQEEEAKLQADMVLKEVLRKKSDAKKCLAKLDALVKLRKARQNTAKGRGATVSEKEAQDFINSINKLKFLWTQKLASYEKEEIELRDKLKQDTEQNELGNVRAEQTVENLFKWREYLFGGALPHVDFCGDVARFVTVSVGPVCECRRIASPCRMGFASNKKSIGKKLLCKYGQFWKYINHIHVIFYM</sequence>
<keyword evidence="2" id="KW-1185">Reference proteome</keyword>
<evidence type="ECO:0000313" key="3">
    <source>
        <dbReference type="RefSeq" id="XP_031762974.2"/>
    </source>
</evidence>
<evidence type="ECO:0000313" key="2">
    <source>
        <dbReference type="Proteomes" id="UP001652740"/>
    </source>
</evidence>
<name>A0A6J3BW85_GALME</name>
<keyword evidence="1" id="KW-0175">Coiled coil</keyword>
<gene>
    <name evidence="3" type="primary">LOC113518013</name>
</gene>
<dbReference type="PANTHER" id="PTHR48190:SF2">
    <property type="entry name" value="PROGRAMMED CELL DEATH PROTEIN 7"/>
    <property type="match status" value="1"/>
</dbReference>
<accession>A0A6J3BW85</accession>
<feature type="coiled-coil region" evidence="1">
    <location>
        <begin position="149"/>
        <end position="198"/>
    </location>
</feature>
<dbReference type="AlphaFoldDB" id="A0A6J3BW85"/>
<dbReference type="GeneID" id="113518013"/>
<dbReference type="Proteomes" id="UP001652740">
    <property type="component" value="Unplaced"/>
</dbReference>
<protein>
    <submittedName>
        <fullName evidence="3">Inner centromere protein isoform X1</fullName>
    </submittedName>
</protein>
<dbReference type="RefSeq" id="XP_031762974.2">
    <property type="nucleotide sequence ID" value="XM_031907114.2"/>
</dbReference>
<dbReference type="PANTHER" id="PTHR48190">
    <property type="entry name" value="PROGRAMMED CELL DEATH PROTEIN 7"/>
    <property type="match status" value="1"/>
</dbReference>
<proteinExistence type="predicted"/>
<organism evidence="2 3">
    <name type="scientific">Galleria mellonella</name>
    <name type="common">Greater wax moth</name>
    <dbReference type="NCBI Taxonomy" id="7137"/>
    <lineage>
        <taxon>Eukaryota</taxon>
        <taxon>Metazoa</taxon>
        <taxon>Ecdysozoa</taxon>
        <taxon>Arthropoda</taxon>
        <taxon>Hexapoda</taxon>
        <taxon>Insecta</taxon>
        <taxon>Pterygota</taxon>
        <taxon>Neoptera</taxon>
        <taxon>Endopterygota</taxon>
        <taxon>Lepidoptera</taxon>
        <taxon>Glossata</taxon>
        <taxon>Ditrysia</taxon>
        <taxon>Pyraloidea</taxon>
        <taxon>Pyralidae</taxon>
        <taxon>Galleriinae</taxon>
        <taxon>Galleria</taxon>
    </lineage>
</organism>